<evidence type="ECO:0008006" key="3">
    <source>
        <dbReference type="Google" id="ProtNLM"/>
    </source>
</evidence>
<evidence type="ECO:0000313" key="1">
    <source>
        <dbReference type="EMBL" id="MSN96694.1"/>
    </source>
</evidence>
<comment type="caution">
    <text evidence="1">The sequence shown here is derived from an EMBL/GenBank/DDBJ whole genome shotgun (WGS) entry which is preliminary data.</text>
</comment>
<accession>A0A6L5WI09</accession>
<gene>
    <name evidence="1" type="ORF">F1B92_05890</name>
</gene>
<sequence length="284" mass="32362">MWEINDEITFFKNALESNFANKKDIFYEIDGEFFAYIPKKEKRSFPTLQSRNSLIGKYTEIWCQKLFKKIAQKFGLFAINGVICEEIGLIPSSRADLAFCSKDSIIQKPKDIKIIFEIKMSIVNNYKLLGKNIEFIGDYKTHKALPSLIRSDSVLKAIGKSVNIRVSSPKANQIPIVILGNTHLSDNYMAKVDYLGQSGVLQQILSLNPNLDIVKNSNLGYFRTIKNTLELENIIEKILAHDLTYFSAMISKEKLAKLIKNSALQKDEISIANYFLDFIKDAKI</sequence>
<evidence type="ECO:0000313" key="2">
    <source>
        <dbReference type="Proteomes" id="UP000476338"/>
    </source>
</evidence>
<dbReference type="Proteomes" id="UP000476338">
    <property type="component" value="Unassembled WGS sequence"/>
</dbReference>
<dbReference type="EMBL" id="VWSJ01000023">
    <property type="protein sequence ID" value="MSN96694.1"/>
    <property type="molecule type" value="Genomic_DNA"/>
</dbReference>
<proteinExistence type="predicted"/>
<reference evidence="1 2" key="2">
    <citation type="submission" date="2020-03" db="EMBL/GenBank/DDBJ databases">
        <title>Campylobacter portucalensis sp. nov., a new species of Campylobacter isolated from the reproductive tract of bulls.</title>
        <authorList>
            <person name="Silva M.F."/>
            <person name="Pereira G."/>
            <person name="Carneiro C."/>
            <person name="Hemphill A."/>
            <person name="Mateus L."/>
            <person name="Lopes-Da-Costa L."/>
            <person name="Silva E."/>
        </authorList>
    </citation>
    <scope>NUCLEOTIDE SEQUENCE [LARGE SCALE GENOMIC DNA]</scope>
    <source>
        <strain evidence="1 2">FMV-PI01</strain>
    </source>
</reference>
<dbReference type="RefSeq" id="WP_154570961.1">
    <property type="nucleotide sequence ID" value="NZ_VWSJ01000023.1"/>
</dbReference>
<protein>
    <recommendedName>
        <fullName evidence="3">Restriction endonuclease</fullName>
    </recommendedName>
</protein>
<keyword evidence="2" id="KW-1185">Reference proteome</keyword>
<organism evidence="1 2">
    <name type="scientific">Campylobacter portucalensis</name>
    <dbReference type="NCBI Taxonomy" id="2608384"/>
    <lineage>
        <taxon>Bacteria</taxon>
        <taxon>Pseudomonadati</taxon>
        <taxon>Campylobacterota</taxon>
        <taxon>Epsilonproteobacteria</taxon>
        <taxon>Campylobacterales</taxon>
        <taxon>Campylobacteraceae</taxon>
        <taxon>Campylobacter</taxon>
    </lineage>
</organism>
<dbReference type="AlphaFoldDB" id="A0A6L5WI09"/>
<reference evidence="1 2" key="1">
    <citation type="submission" date="2019-09" db="EMBL/GenBank/DDBJ databases">
        <authorList>
            <person name="Silva M."/>
            <person name="Pereira G."/>
            <person name="Lopes-Da-Costa L."/>
            <person name="Silva E."/>
        </authorList>
    </citation>
    <scope>NUCLEOTIDE SEQUENCE [LARGE SCALE GENOMIC DNA]</scope>
    <source>
        <strain evidence="1 2">FMV-PI01</strain>
    </source>
</reference>
<name>A0A6L5WI09_9BACT</name>